<evidence type="ECO:0000313" key="2">
    <source>
        <dbReference type="Proteomes" id="UP000745859"/>
    </source>
</evidence>
<evidence type="ECO:0000313" key="1">
    <source>
        <dbReference type="EMBL" id="NIJ43590.1"/>
    </source>
</evidence>
<reference evidence="1 2" key="1">
    <citation type="submission" date="2020-03" db="EMBL/GenBank/DDBJ databases">
        <title>Genomic Encyclopedia of Type Strains, Phase IV (KMG-IV): sequencing the most valuable type-strain genomes for metagenomic binning, comparative biology and taxonomic classification.</title>
        <authorList>
            <person name="Goeker M."/>
        </authorList>
    </citation>
    <scope>NUCLEOTIDE SEQUENCE [LARGE SCALE GENOMIC DNA]</scope>
    <source>
        <strain evidence="1 2">DSM 101599</strain>
    </source>
</reference>
<dbReference type="Gene3D" id="2.60.120.370">
    <property type="entry name" value="YhcH/YjgK/YiaL"/>
    <property type="match status" value="1"/>
</dbReference>
<keyword evidence="2" id="KW-1185">Reference proteome</keyword>
<dbReference type="PANTHER" id="PTHR34986">
    <property type="entry name" value="EVOLVED BETA-GALACTOSIDASE SUBUNIT BETA"/>
    <property type="match status" value="1"/>
</dbReference>
<comment type="caution">
    <text evidence="1">The sequence shown here is derived from an EMBL/GenBank/DDBJ whole genome shotgun (WGS) entry which is preliminary data.</text>
</comment>
<dbReference type="EMBL" id="JAASQL010000001">
    <property type="protein sequence ID" value="NIJ43590.1"/>
    <property type="molecule type" value="Genomic_DNA"/>
</dbReference>
<dbReference type="InterPro" id="IPR037012">
    <property type="entry name" value="NanQ/TabA/YiaL_sf"/>
</dbReference>
<dbReference type="NCBIfam" id="TIGR00022">
    <property type="entry name" value="YhcH/YjgK/YiaL family protein"/>
    <property type="match status" value="1"/>
</dbReference>
<dbReference type="Pfam" id="PF04074">
    <property type="entry name" value="DUF386"/>
    <property type="match status" value="1"/>
</dbReference>
<gene>
    <name evidence="1" type="ORF">FHR24_000029</name>
</gene>
<dbReference type="InterPro" id="IPR004375">
    <property type="entry name" value="NanQ/TabA/YiaL"/>
</dbReference>
<proteinExistence type="predicted"/>
<accession>A0ABX0U3Y8</accession>
<protein>
    <submittedName>
        <fullName evidence="1">YhcH/YjgK/YiaL family protein</fullName>
    </submittedName>
</protein>
<sequence length="150" mass="16895">MILDTIENAKLYKDLSKRLAVGFNYLTTTDFSALEMGVYKIEGDNVFAILQTYDTKEEVDCRLESHQKYIDIQYLISGEEFIGVEPLNNQEVTEDLLTEKDVVFYNGQAANIKLSAGSFMVFYPTDVHAPGIKINQSSKVIKVVVKVAID</sequence>
<dbReference type="SUPFAM" id="SSF51197">
    <property type="entry name" value="Clavaminate synthase-like"/>
    <property type="match status" value="1"/>
</dbReference>
<organism evidence="1 2">
    <name type="scientific">Wenyingzhuangia heitensis</name>
    <dbReference type="NCBI Taxonomy" id="1487859"/>
    <lineage>
        <taxon>Bacteria</taxon>
        <taxon>Pseudomonadati</taxon>
        <taxon>Bacteroidota</taxon>
        <taxon>Flavobacteriia</taxon>
        <taxon>Flavobacteriales</taxon>
        <taxon>Flavobacteriaceae</taxon>
        <taxon>Wenyingzhuangia</taxon>
    </lineage>
</organism>
<dbReference type="PANTHER" id="PTHR34986:SF1">
    <property type="entry name" value="PROTEIN YIAL"/>
    <property type="match status" value="1"/>
</dbReference>
<name>A0ABX0U3Y8_9FLAO</name>
<dbReference type="Proteomes" id="UP000745859">
    <property type="component" value="Unassembled WGS sequence"/>
</dbReference>
<dbReference type="RefSeq" id="WP_167182093.1">
    <property type="nucleotide sequence ID" value="NZ_JAASQL010000001.1"/>
</dbReference>